<comment type="similarity">
    <text evidence="1 8 11">Belongs to the DnaA family.</text>
</comment>
<dbReference type="SMART" id="SM00382">
    <property type="entry name" value="AAA"/>
    <property type="match status" value="1"/>
</dbReference>
<keyword evidence="7 8" id="KW-0238">DNA-binding</keyword>
<feature type="binding site" evidence="8">
    <location>
        <position position="168"/>
    </location>
    <ligand>
        <name>ATP</name>
        <dbReference type="ChEBI" id="CHEBI:30616"/>
    </ligand>
</feature>
<evidence type="ECO:0000256" key="7">
    <source>
        <dbReference type="ARBA" id="ARBA00023125"/>
    </source>
</evidence>
<evidence type="ECO:0000313" key="15">
    <source>
        <dbReference type="Proteomes" id="UP000046155"/>
    </source>
</evidence>
<comment type="caution">
    <text evidence="8">Lacks conserved residue(s) required for the propagation of feature annotation.</text>
</comment>
<reference evidence="15" key="1">
    <citation type="submission" date="2015-01" db="EMBL/GenBank/DDBJ databases">
        <authorList>
            <person name="Manzoor Shahid"/>
            <person name="Zubair Saima"/>
        </authorList>
    </citation>
    <scope>NUCLEOTIDE SEQUENCE [LARGE SCALE GENOMIC DNA]</scope>
    <source>
        <strain evidence="15">Sp3</strain>
    </source>
</reference>
<feature type="region of interest" description="Domain III, AAA+ region" evidence="8">
    <location>
        <begin position="121"/>
        <end position="337"/>
    </location>
</feature>
<dbReference type="CDD" id="cd06571">
    <property type="entry name" value="Bac_DnaA_C"/>
    <property type="match status" value="1"/>
</dbReference>
<dbReference type="NCBIfam" id="NF010686">
    <property type="entry name" value="PRK14086.1"/>
    <property type="match status" value="1"/>
</dbReference>
<dbReference type="Gene3D" id="1.10.8.60">
    <property type="match status" value="1"/>
</dbReference>
<dbReference type="SUPFAM" id="SSF48295">
    <property type="entry name" value="TrpR-like"/>
    <property type="match status" value="1"/>
</dbReference>
<comment type="domain">
    <text evidence="8">Domain I is involved in oligomerization and binding regulators, domain II is flexibile and of varying length in different bacteria, domain III forms the AAA+ region, while domain IV binds dsDNA.</text>
</comment>
<protein>
    <recommendedName>
        <fullName evidence="8 9">Chromosomal replication initiator protein DnaA</fullName>
    </recommendedName>
</protein>
<dbReference type="Gene3D" id="1.10.1750.10">
    <property type="match status" value="1"/>
</dbReference>
<dbReference type="CDD" id="cd00009">
    <property type="entry name" value="AAA"/>
    <property type="match status" value="1"/>
</dbReference>
<evidence type="ECO:0000256" key="9">
    <source>
        <dbReference type="NCBIfam" id="TIGR00362"/>
    </source>
</evidence>
<dbReference type="SUPFAM" id="SSF52540">
    <property type="entry name" value="P-loop containing nucleoside triphosphate hydrolases"/>
    <property type="match status" value="1"/>
</dbReference>
<dbReference type="FunFam" id="1.10.8.60:FF:000003">
    <property type="entry name" value="Chromosomal replication initiator protein DnaA"/>
    <property type="match status" value="1"/>
</dbReference>
<dbReference type="Gene3D" id="3.30.300.180">
    <property type="match status" value="1"/>
</dbReference>
<name>A0A0B7MKF1_9FIRM</name>
<evidence type="ECO:0000259" key="13">
    <source>
        <dbReference type="SMART" id="SM00760"/>
    </source>
</evidence>
<dbReference type="PROSITE" id="PS01008">
    <property type="entry name" value="DNAA"/>
    <property type="match status" value="1"/>
</dbReference>
<feature type="binding site" evidence="8">
    <location>
        <position position="169"/>
    </location>
    <ligand>
        <name>ATP</name>
        <dbReference type="ChEBI" id="CHEBI:30616"/>
    </ligand>
</feature>
<dbReference type="GO" id="GO:0008289">
    <property type="term" value="F:lipid binding"/>
    <property type="evidence" value="ECO:0007669"/>
    <property type="project" value="UniProtKB-KW"/>
</dbReference>
<organism evidence="14 15">
    <name type="scientific">Syntrophaceticus schinkii</name>
    <dbReference type="NCBI Taxonomy" id="499207"/>
    <lineage>
        <taxon>Bacteria</taxon>
        <taxon>Bacillati</taxon>
        <taxon>Bacillota</taxon>
        <taxon>Clostridia</taxon>
        <taxon>Thermoanaerobacterales</taxon>
        <taxon>Thermoanaerobacterales Family III. Incertae Sedis</taxon>
        <taxon>Syntrophaceticus</taxon>
    </lineage>
</organism>
<dbReference type="InterPro" id="IPR018312">
    <property type="entry name" value="Chromosome_initiator_DnaA_CS"/>
</dbReference>
<dbReference type="FunFam" id="1.10.1750.10:FF:000002">
    <property type="entry name" value="Chromosomal replication initiator protein DnaA"/>
    <property type="match status" value="1"/>
</dbReference>
<evidence type="ECO:0000256" key="2">
    <source>
        <dbReference type="ARBA" id="ARBA00022490"/>
    </source>
</evidence>
<dbReference type="GO" id="GO:0003688">
    <property type="term" value="F:DNA replication origin binding"/>
    <property type="evidence" value="ECO:0007669"/>
    <property type="project" value="UniProtKB-UniRule"/>
</dbReference>
<evidence type="ECO:0000313" key="14">
    <source>
        <dbReference type="EMBL" id="CEO90525.1"/>
    </source>
</evidence>
<dbReference type="InterPro" id="IPR038454">
    <property type="entry name" value="DnaA_N_sf"/>
</dbReference>
<dbReference type="InterPro" id="IPR013317">
    <property type="entry name" value="DnaA_dom"/>
</dbReference>
<evidence type="ECO:0000256" key="5">
    <source>
        <dbReference type="ARBA" id="ARBA00022840"/>
    </source>
</evidence>
<keyword evidence="3 8" id="KW-0235">DNA replication</keyword>
<comment type="subunit">
    <text evidence="8">Oligomerizes as a right-handed, spiral filament on DNA at oriC.</text>
</comment>
<dbReference type="PRINTS" id="PR00051">
    <property type="entry name" value="DNAA"/>
</dbReference>
<dbReference type="InterPro" id="IPR013159">
    <property type="entry name" value="DnaA_C"/>
</dbReference>
<keyword evidence="2 8" id="KW-0963">Cytoplasm</keyword>
<evidence type="ECO:0000259" key="12">
    <source>
        <dbReference type="SMART" id="SM00382"/>
    </source>
</evidence>
<sequence length="460" mass="52663">MLNNGSAGSDILWISLQGCINLIKTKINDIWDDVLELLRKELDEQSFSTWVNTAKPLAYHDGTLVILTLNEFSRDWLETRFSALIRSYLEYKYNKNFTLRFITPNSNDNLFFPKENEAQPALNPKYTFDSFVVGTNNRLAHAAALAVADAPSDAYNPLFIYGGVGLGKTHLLHAIGHHVLQTNNDYKVVYVSSETFTNELINSIKDDQTVEFRNKYRRVDVLLIDDIQFLAGKERTQEEFFHTFNALHESDKQIIISSDRTPKEIPTLEDRLRSRFEWGLIADIQKPDLETREAILRKKAQMENMELPDEVILFIASNIKSNIRELEGALLRVVAYGNLNQQEINMELAKEALKEILSGNQTKNITIPNIQKVVARFYNLKVEDFKSRRRTRNVAFPRQIAMYLSRELTEASLPSIGQEFGGRDHTTVIHACDKIKHCIDDDAETEDAVMKITEILKSSS</sequence>
<dbReference type="AlphaFoldDB" id="A0A0B7MKF1"/>
<dbReference type="InterPro" id="IPR003593">
    <property type="entry name" value="AAA+_ATPase"/>
</dbReference>
<dbReference type="HAMAP" id="MF_00377">
    <property type="entry name" value="DnaA_bact"/>
    <property type="match status" value="1"/>
</dbReference>
<dbReference type="GO" id="GO:0006270">
    <property type="term" value="P:DNA replication initiation"/>
    <property type="evidence" value="ECO:0007669"/>
    <property type="project" value="UniProtKB-UniRule"/>
</dbReference>
<feature type="domain" description="AAA+ ATPase" evidence="12">
    <location>
        <begin position="154"/>
        <end position="282"/>
    </location>
</feature>
<evidence type="ECO:0000256" key="8">
    <source>
        <dbReference type="HAMAP-Rule" id="MF_00377"/>
    </source>
</evidence>
<keyword evidence="6 8" id="KW-0446">Lipid-binding</keyword>
<accession>A0A0B7MKF1</accession>
<feature type="region of interest" description="Domain IV, binds dsDNA" evidence="8">
    <location>
        <begin position="338"/>
        <end position="460"/>
    </location>
</feature>
<feature type="region of interest" description="Domain I, interacts with DnaA modulators" evidence="8">
    <location>
        <begin position="1"/>
        <end position="118"/>
    </location>
</feature>
<dbReference type="PANTHER" id="PTHR30050">
    <property type="entry name" value="CHROMOSOMAL REPLICATION INITIATOR PROTEIN DNAA"/>
    <property type="match status" value="1"/>
</dbReference>
<dbReference type="Gene3D" id="3.40.50.300">
    <property type="entry name" value="P-loop containing nucleotide triphosphate hydrolases"/>
    <property type="match status" value="1"/>
</dbReference>
<feature type="domain" description="Chromosomal replication initiator DnaA C-terminal" evidence="13">
    <location>
        <begin position="366"/>
        <end position="435"/>
    </location>
</feature>
<feature type="binding site" evidence="8">
    <location>
        <position position="165"/>
    </location>
    <ligand>
        <name>ATP</name>
        <dbReference type="ChEBI" id="CHEBI:30616"/>
    </ligand>
</feature>
<dbReference type="EMBL" id="CDRZ01000296">
    <property type="protein sequence ID" value="CEO90525.1"/>
    <property type="molecule type" value="Genomic_DNA"/>
</dbReference>
<dbReference type="Pfam" id="PF00308">
    <property type="entry name" value="Bac_DnaA"/>
    <property type="match status" value="1"/>
</dbReference>
<dbReference type="InterPro" id="IPR020591">
    <property type="entry name" value="Chromosome_initiator_DnaA-like"/>
</dbReference>
<comment type="subcellular location">
    <subcellularLocation>
        <location evidence="8">Cytoplasm</location>
    </subcellularLocation>
</comment>
<evidence type="ECO:0000256" key="4">
    <source>
        <dbReference type="ARBA" id="ARBA00022741"/>
    </source>
</evidence>
<dbReference type="InterPro" id="IPR027417">
    <property type="entry name" value="P-loop_NTPase"/>
</dbReference>
<dbReference type="GO" id="GO:0006275">
    <property type="term" value="P:regulation of DNA replication"/>
    <property type="evidence" value="ECO:0007669"/>
    <property type="project" value="UniProtKB-UniRule"/>
</dbReference>
<keyword evidence="4 8" id="KW-0547">Nucleotide-binding</keyword>
<gene>
    <name evidence="8 14" type="primary">dnaA</name>
    <name evidence="14" type="ORF">SSCH_940001</name>
</gene>
<dbReference type="GO" id="GO:0005886">
    <property type="term" value="C:plasma membrane"/>
    <property type="evidence" value="ECO:0007669"/>
    <property type="project" value="TreeGrafter"/>
</dbReference>
<evidence type="ECO:0000256" key="3">
    <source>
        <dbReference type="ARBA" id="ARBA00022705"/>
    </source>
</evidence>
<keyword evidence="15" id="KW-1185">Reference proteome</keyword>
<dbReference type="NCBIfam" id="TIGR00362">
    <property type="entry name" value="DnaA"/>
    <property type="match status" value="1"/>
</dbReference>
<evidence type="ECO:0000256" key="10">
    <source>
        <dbReference type="RuleBase" id="RU000577"/>
    </source>
</evidence>
<dbReference type="GO" id="GO:0005737">
    <property type="term" value="C:cytoplasm"/>
    <property type="evidence" value="ECO:0007669"/>
    <property type="project" value="UniProtKB-SubCell"/>
</dbReference>
<dbReference type="FunFam" id="3.40.50.300:FF:000150">
    <property type="entry name" value="Chromosomal replication initiator protein DnaA"/>
    <property type="match status" value="1"/>
</dbReference>
<dbReference type="Pfam" id="PF11638">
    <property type="entry name" value="DnaA_N"/>
    <property type="match status" value="1"/>
</dbReference>
<dbReference type="PANTHER" id="PTHR30050:SF2">
    <property type="entry name" value="CHROMOSOMAL REPLICATION INITIATOR PROTEIN DNAA"/>
    <property type="match status" value="1"/>
</dbReference>
<dbReference type="InterPro" id="IPR001957">
    <property type="entry name" value="Chromosome_initiator_DnaA"/>
</dbReference>
<dbReference type="SMART" id="SM00760">
    <property type="entry name" value="Bac_DnaA_C"/>
    <property type="match status" value="1"/>
</dbReference>
<dbReference type="GO" id="GO:0005524">
    <property type="term" value="F:ATP binding"/>
    <property type="evidence" value="ECO:0007669"/>
    <property type="project" value="UniProtKB-UniRule"/>
</dbReference>
<dbReference type="Proteomes" id="UP000046155">
    <property type="component" value="Unassembled WGS sequence"/>
</dbReference>
<evidence type="ECO:0000256" key="11">
    <source>
        <dbReference type="RuleBase" id="RU004227"/>
    </source>
</evidence>
<dbReference type="InterPro" id="IPR010921">
    <property type="entry name" value="Trp_repressor/repl_initiator"/>
</dbReference>
<comment type="function">
    <text evidence="8 10">Plays an essential role in the initiation and regulation of chromosomal replication. ATP-DnaA binds to the origin of replication (oriC) to initiate formation of the DNA replication initiation complex once per cell cycle. Binds the DnaA box (a 9 base pair repeat at the origin) and separates the double-stranded (ds)DNA. Forms a right-handed helical filament on oriC DNA; dsDNA binds to the exterior of the filament while single-stranded (ss)DNA is stabiized in the filament's interior. The ATP-DnaA-oriC complex binds and stabilizes one strand of the AT-rich DNA unwinding element (DUE), permitting loading of DNA polymerase. After initiation quickly degrades to an ADP-DnaA complex that is not apt for DNA replication. Binds acidic phospholipids.</text>
</comment>
<feature type="binding site" evidence="8">
    <location>
        <position position="167"/>
    </location>
    <ligand>
        <name>ATP</name>
        <dbReference type="ChEBI" id="CHEBI:30616"/>
    </ligand>
</feature>
<proteinExistence type="inferred from homology"/>
<evidence type="ECO:0000256" key="6">
    <source>
        <dbReference type="ARBA" id="ARBA00023121"/>
    </source>
</evidence>
<dbReference type="InterPro" id="IPR024633">
    <property type="entry name" value="DnaA_N_dom"/>
</dbReference>
<dbReference type="Pfam" id="PF08299">
    <property type="entry name" value="Bac_DnaA_C"/>
    <property type="match status" value="1"/>
</dbReference>
<evidence type="ECO:0000256" key="1">
    <source>
        <dbReference type="ARBA" id="ARBA00006583"/>
    </source>
</evidence>
<keyword evidence="5 8" id="KW-0067">ATP-binding</keyword>